<dbReference type="InterPro" id="IPR050109">
    <property type="entry name" value="HTH-type_TetR-like_transc_reg"/>
</dbReference>
<name>A0ABW7TGE8_9NOCA</name>
<evidence type="ECO:0000256" key="1">
    <source>
        <dbReference type="ARBA" id="ARBA00023015"/>
    </source>
</evidence>
<evidence type="ECO:0000259" key="5">
    <source>
        <dbReference type="PROSITE" id="PS50977"/>
    </source>
</evidence>
<dbReference type="PANTHER" id="PTHR30055">
    <property type="entry name" value="HTH-TYPE TRANSCRIPTIONAL REGULATOR RUTR"/>
    <property type="match status" value="1"/>
</dbReference>
<evidence type="ECO:0000313" key="6">
    <source>
        <dbReference type="EMBL" id="MFI1460110.1"/>
    </source>
</evidence>
<feature type="DNA-binding region" description="H-T-H motif" evidence="4">
    <location>
        <begin position="34"/>
        <end position="53"/>
    </location>
</feature>
<organism evidence="6 7">
    <name type="scientific">Nocardia carnea</name>
    <dbReference type="NCBI Taxonomy" id="37328"/>
    <lineage>
        <taxon>Bacteria</taxon>
        <taxon>Bacillati</taxon>
        <taxon>Actinomycetota</taxon>
        <taxon>Actinomycetes</taxon>
        <taxon>Mycobacteriales</taxon>
        <taxon>Nocardiaceae</taxon>
        <taxon>Nocardia</taxon>
    </lineage>
</organism>
<feature type="domain" description="HTH tetR-type" evidence="5">
    <location>
        <begin position="12"/>
        <end position="71"/>
    </location>
</feature>
<dbReference type="RefSeq" id="WP_086007726.1">
    <property type="nucleotide sequence ID" value="NZ_JBIRUQ010000001.1"/>
</dbReference>
<dbReference type="SUPFAM" id="SSF46689">
    <property type="entry name" value="Homeodomain-like"/>
    <property type="match status" value="1"/>
</dbReference>
<evidence type="ECO:0000256" key="4">
    <source>
        <dbReference type="PROSITE-ProRule" id="PRU00335"/>
    </source>
</evidence>
<evidence type="ECO:0000256" key="2">
    <source>
        <dbReference type="ARBA" id="ARBA00023125"/>
    </source>
</evidence>
<dbReference type="Pfam" id="PF00440">
    <property type="entry name" value="TetR_N"/>
    <property type="match status" value="1"/>
</dbReference>
<evidence type="ECO:0000313" key="7">
    <source>
        <dbReference type="Proteomes" id="UP001611263"/>
    </source>
</evidence>
<keyword evidence="7" id="KW-1185">Reference proteome</keyword>
<accession>A0ABW7TGE8</accession>
<dbReference type="PANTHER" id="PTHR30055:SF234">
    <property type="entry name" value="HTH-TYPE TRANSCRIPTIONAL REGULATOR BETI"/>
    <property type="match status" value="1"/>
</dbReference>
<dbReference type="PRINTS" id="PR00455">
    <property type="entry name" value="HTHTETR"/>
</dbReference>
<keyword evidence="3" id="KW-0804">Transcription</keyword>
<dbReference type="InterPro" id="IPR001647">
    <property type="entry name" value="HTH_TetR"/>
</dbReference>
<dbReference type="Proteomes" id="UP001611263">
    <property type="component" value="Unassembled WGS sequence"/>
</dbReference>
<dbReference type="InterPro" id="IPR036271">
    <property type="entry name" value="Tet_transcr_reg_TetR-rel_C_sf"/>
</dbReference>
<dbReference type="GeneID" id="93509361"/>
<evidence type="ECO:0000256" key="3">
    <source>
        <dbReference type="ARBA" id="ARBA00023163"/>
    </source>
</evidence>
<dbReference type="InterPro" id="IPR009057">
    <property type="entry name" value="Homeodomain-like_sf"/>
</dbReference>
<reference evidence="6 7" key="1">
    <citation type="submission" date="2024-10" db="EMBL/GenBank/DDBJ databases">
        <title>The Natural Products Discovery Center: Release of the First 8490 Sequenced Strains for Exploring Actinobacteria Biosynthetic Diversity.</title>
        <authorList>
            <person name="Kalkreuter E."/>
            <person name="Kautsar S.A."/>
            <person name="Yang D."/>
            <person name="Bader C.D."/>
            <person name="Teijaro C.N."/>
            <person name="Fluegel L."/>
            <person name="Davis C.M."/>
            <person name="Simpson J.R."/>
            <person name="Lauterbach L."/>
            <person name="Steele A.D."/>
            <person name="Gui C."/>
            <person name="Meng S."/>
            <person name="Li G."/>
            <person name="Viehrig K."/>
            <person name="Ye F."/>
            <person name="Su P."/>
            <person name="Kiefer A.F."/>
            <person name="Nichols A."/>
            <person name="Cepeda A.J."/>
            <person name="Yan W."/>
            <person name="Fan B."/>
            <person name="Jiang Y."/>
            <person name="Adhikari A."/>
            <person name="Zheng C.-J."/>
            <person name="Schuster L."/>
            <person name="Cowan T.M."/>
            <person name="Smanski M.J."/>
            <person name="Chevrette M.G."/>
            <person name="De Carvalho L.P.S."/>
            <person name="Shen B."/>
        </authorList>
    </citation>
    <scope>NUCLEOTIDE SEQUENCE [LARGE SCALE GENOMIC DNA]</scope>
    <source>
        <strain evidence="6 7">NPDC020568</strain>
    </source>
</reference>
<dbReference type="PROSITE" id="PS50977">
    <property type="entry name" value="HTH_TETR_2"/>
    <property type="match status" value="1"/>
</dbReference>
<comment type="caution">
    <text evidence="6">The sequence shown here is derived from an EMBL/GenBank/DDBJ whole genome shotgun (WGS) entry which is preliminary data.</text>
</comment>
<sequence length="184" mass="19555">MAADRKPRRDGVANRERILAAARITLRDTGISADMRAIAAAAGVGVGTLYRHFPTRESLVQAVTGADLDQLAGAGLPEGMSALAGLRVLFTAATTQLLENQAMMDLLTAGPPSNADLERCLAHLTEIGREAVHRARTDHTLAPDVTATDIAYQLLGLIRIAQLIPDARTRAHHIEIVLRGLAAT</sequence>
<protein>
    <submittedName>
        <fullName evidence="6">TetR/AcrR family transcriptional regulator</fullName>
    </submittedName>
</protein>
<dbReference type="SUPFAM" id="SSF48498">
    <property type="entry name" value="Tetracyclin repressor-like, C-terminal domain"/>
    <property type="match status" value="1"/>
</dbReference>
<dbReference type="Gene3D" id="1.10.357.10">
    <property type="entry name" value="Tetracycline Repressor, domain 2"/>
    <property type="match status" value="1"/>
</dbReference>
<keyword evidence="1" id="KW-0805">Transcription regulation</keyword>
<keyword evidence="2 4" id="KW-0238">DNA-binding</keyword>
<gene>
    <name evidence="6" type="ORF">ACH4WX_05235</name>
</gene>
<dbReference type="EMBL" id="JBIRUQ010000001">
    <property type="protein sequence ID" value="MFI1460110.1"/>
    <property type="molecule type" value="Genomic_DNA"/>
</dbReference>
<proteinExistence type="predicted"/>